<keyword evidence="1" id="KW-0812">Transmembrane</keyword>
<evidence type="ECO:0000313" key="3">
    <source>
        <dbReference type="Proteomes" id="UP000636949"/>
    </source>
</evidence>
<sequence>MFYTQEKATRNGVLYTPIIKNQKNKTIKFELSLKAYTTKQLVEDVFPLLNCFHISISNIYPISKAFPDYSFIHIFCIFVAMMISYSKVLLPKDS</sequence>
<protein>
    <submittedName>
        <fullName evidence="2">Uncharacterized protein</fullName>
    </submittedName>
</protein>
<reference evidence="2" key="2">
    <citation type="submission" date="2020-09" db="EMBL/GenBank/DDBJ databases">
        <authorList>
            <person name="Sun Q."/>
            <person name="Zhou Y."/>
        </authorList>
    </citation>
    <scope>NUCLEOTIDE SEQUENCE</scope>
    <source>
        <strain evidence="2">CGMCC 1.15758</strain>
    </source>
</reference>
<evidence type="ECO:0000256" key="1">
    <source>
        <dbReference type="SAM" id="Phobius"/>
    </source>
</evidence>
<accession>A0A8J3E8F9</accession>
<evidence type="ECO:0000313" key="2">
    <source>
        <dbReference type="EMBL" id="GGF94931.1"/>
    </source>
</evidence>
<dbReference type="AlphaFoldDB" id="A0A8J3E8F9"/>
<organism evidence="2 3">
    <name type="scientific">Cysteiniphilum litorale</name>
    <dbReference type="NCBI Taxonomy" id="2056700"/>
    <lineage>
        <taxon>Bacteria</taxon>
        <taxon>Pseudomonadati</taxon>
        <taxon>Pseudomonadota</taxon>
        <taxon>Gammaproteobacteria</taxon>
        <taxon>Thiotrichales</taxon>
        <taxon>Fastidiosibacteraceae</taxon>
        <taxon>Cysteiniphilum</taxon>
    </lineage>
</organism>
<proteinExistence type="predicted"/>
<keyword evidence="3" id="KW-1185">Reference proteome</keyword>
<keyword evidence="1" id="KW-0472">Membrane</keyword>
<dbReference type="EMBL" id="BMJS01000008">
    <property type="protein sequence ID" value="GGF94931.1"/>
    <property type="molecule type" value="Genomic_DNA"/>
</dbReference>
<reference evidence="2" key="1">
    <citation type="journal article" date="2014" name="Int. J. Syst. Evol. Microbiol.">
        <title>Complete genome sequence of Corynebacterium casei LMG S-19264T (=DSM 44701T), isolated from a smear-ripened cheese.</title>
        <authorList>
            <consortium name="US DOE Joint Genome Institute (JGI-PGF)"/>
            <person name="Walter F."/>
            <person name="Albersmeier A."/>
            <person name="Kalinowski J."/>
            <person name="Ruckert C."/>
        </authorList>
    </citation>
    <scope>NUCLEOTIDE SEQUENCE</scope>
    <source>
        <strain evidence="2">CGMCC 1.15758</strain>
    </source>
</reference>
<feature type="transmembrane region" description="Helical" evidence="1">
    <location>
        <begin position="70"/>
        <end position="90"/>
    </location>
</feature>
<keyword evidence="1" id="KW-1133">Transmembrane helix</keyword>
<comment type="caution">
    <text evidence="2">The sequence shown here is derived from an EMBL/GenBank/DDBJ whole genome shotgun (WGS) entry which is preliminary data.</text>
</comment>
<gene>
    <name evidence="2" type="ORF">GCM10010995_10170</name>
</gene>
<dbReference type="Proteomes" id="UP000636949">
    <property type="component" value="Unassembled WGS sequence"/>
</dbReference>
<name>A0A8J3E8F9_9GAMM</name>